<organism evidence="5 6">
    <name type="scientific">Thioalkalivibrio paradoxus ARh 1</name>
    <dbReference type="NCBI Taxonomy" id="713585"/>
    <lineage>
        <taxon>Bacteria</taxon>
        <taxon>Pseudomonadati</taxon>
        <taxon>Pseudomonadota</taxon>
        <taxon>Gammaproteobacteria</taxon>
        <taxon>Chromatiales</taxon>
        <taxon>Ectothiorhodospiraceae</taxon>
        <taxon>Thioalkalivibrio</taxon>
    </lineage>
</organism>
<keyword evidence="2" id="KW-0175">Coiled coil</keyword>
<gene>
    <name evidence="5" type="ORF">THITH_15295</name>
</gene>
<dbReference type="InterPro" id="IPR058625">
    <property type="entry name" value="MdtA-like_BSH"/>
</dbReference>
<dbReference type="EMBL" id="CP007029">
    <property type="protein sequence ID" value="AHF00280.1"/>
    <property type="molecule type" value="Genomic_DNA"/>
</dbReference>
<dbReference type="Gene3D" id="1.10.287.470">
    <property type="entry name" value="Helix hairpin bin"/>
    <property type="match status" value="1"/>
</dbReference>
<dbReference type="Proteomes" id="UP000005289">
    <property type="component" value="Chromosome"/>
</dbReference>
<evidence type="ECO:0000256" key="1">
    <source>
        <dbReference type="ARBA" id="ARBA00009477"/>
    </source>
</evidence>
<dbReference type="OrthoDB" id="5765754at2"/>
<name>W0DNW4_9GAMM</name>
<feature type="domain" description="Multidrug resistance protein MdtA-like barrel-sandwich hybrid" evidence="4">
    <location>
        <begin position="41"/>
        <end position="174"/>
    </location>
</feature>
<sequence>MGNRRPLLLAAGLLGAGIATALAPATAEELPARIDWGERYTVSSPIAGVVREIAVRAGDRVEAEQPLFTLDTRRLQADARAAEAKRERLRLELTEADREVERAEELYDRTLIAVRELELARIERSMAAARLARAEAQLQKIRVDIGDSRIEAPAAGRMLSVTVTVGEAVSPALAPPVLATLGTTDPMRAVTTVDAATAAGLEPGQPARVGIDGERFSGTVGVIGWEPEDIGFGTGYRVDIHFSPPDSLRLRAGQSAEVRLGSGE</sequence>
<evidence type="ECO:0000256" key="2">
    <source>
        <dbReference type="SAM" id="Coils"/>
    </source>
</evidence>
<dbReference type="GO" id="GO:1990281">
    <property type="term" value="C:efflux pump complex"/>
    <property type="evidence" value="ECO:0007669"/>
    <property type="project" value="TreeGrafter"/>
</dbReference>
<dbReference type="Gene3D" id="2.40.50.100">
    <property type="match status" value="1"/>
</dbReference>
<feature type="coiled-coil region" evidence="2">
    <location>
        <begin position="72"/>
        <end position="139"/>
    </location>
</feature>
<dbReference type="PANTHER" id="PTHR30469">
    <property type="entry name" value="MULTIDRUG RESISTANCE PROTEIN MDTA"/>
    <property type="match status" value="1"/>
</dbReference>
<evidence type="ECO:0000313" key="6">
    <source>
        <dbReference type="Proteomes" id="UP000005289"/>
    </source>
</evidence>
<feature type="signal peptide" evidence="3">
    <location>
        <begin position="1"/>
        <end position="21"/>
    </location>
</feature>
<dbReference type="HOGENOM" id="CLU_092080_0_0_6"/>
<dbReference type="Gene3D" id="2.40.30.170">
    <property type="match status" value="1"/>
</dbReference>
<dbReference type="AlphaFoldDB" id="W0DNW4"/>
<dbReference type="PROSITE" id="PS51318">
    <property type="entry name" value="TAT"/>
    <property type="match status" value="1"/>
</dbReference>
<comment type="similarity">
    <text evidence="1">Belongs to the membrane fusion protein (MFP) (TC 8.A.1) family.</text>
</comment>
<dbReference type="InterPro" id="IPR006143">
    <property type="entry name" value="RND_pump_MFP"/>
</dbReference>
<dbReference type="RefSeq" id="WP_006747025.1">
    <property type="nucleotide sequence ID" value="NZ_CP007029.1"/>
</dbReference>
<dbReference type="STRING" id="713585.THITH_15295"/>
<dbReference type="InterPro" id="IPR006311">
    <property type="entry name" value="TAT_signal"/>
</dbReference>
<evidence type="ECO:0000256" key="3">
    <source>
        <dbReference type="SAM" id="SignalP"/>
    </source>
</evidence>
<evidence type="ECO:0000259" key="4">
    <source>
        <dbReference type="Pfam" id="PF25917"/>
    </source>
</evidence>
<evidence type="ECO:0000313" key="5">
    <source>
        <dbReference type="EMBL" id="AHF00280.1"/>
    </source>
</evidence>
<dbReference type="Pfam" id="PF25917">
    <property type="entry name" value="BSH_RND"/>
    <property type="match status" value="1"/>
</dbReference>
<proteinExistence type="inferred from homology"/>
<dbReference type="SUPFAM" id="SSF111369">
    <property type="entry name" value="HlyD-like secretion proteins"/>
    <property type="match status" value="1"/>
</dbReference>
<dbReference type="NCBIfam" id="TIGR01730">
    <property type="entry name" value="RND_mfp"/>
    <property type="match status" value="1"/>
</dbReference>
<reference evidence="5 6" key="1">
    <citation type="submission" date="2013-12" db="EMBL/GenBank/DDBJ databases">
        <authorList>
            <consortium name="DOE Joint Genome Institute"/>
            <person name="Muyzer G."/>
            <person name="Huntemann M."/>
            <person name="Han J."/>
            <person name="Chen A."/>
            <person name="Kyrpides N."/>
            <person name="Mavromatis K."/>
            <person name="Markowitz V."/>
            <person name="Palaniappan K."/>
            <person name="Ivanova N."/>
            <person name="Schaumberg A."/>
            <person name="Pati A."/>
            <person name="Liolios K."/>
            <person name="Nordberg H.P."/>
            <person name="Cantor M.N."/>
            <person name="Hua S.X."/>
            <person name="Woyke T."/>
        </authorList>
    </citation>
    <scope>NUCLEOTIDE SEQUENCE [LARGE SCALE GENOMIC DNA]</scope>
    <source>
        <strain evidence="5 6">ARh 1</strain>
    </source>
</reference>
<dbReference type="PANTHER" id="PTHR30469:SF15">
    <property type="entry name" value="HLYD FAMILY OF SECRETION PROTEINS"/>
    <property type="match status" value="1"/>
</dbReference>
<keyword evidence="6" id="KW-1185">Reference proteome</keyword>
<protein>
    <recommendedName>
        <fullName evidence="4">Multidrug resistance protein MdtA-like barrel-sandwich hybrid domain-containing protein</fullName>
    </recommendedName>
</protein>
<feature type="chain" id="PRO_5004786909" description="Multidrug resistance protein MdtA-like barrel-sandwich hybrid domain-containing protein" evidence="3">
    <location>
        <begin position="22"/>
        <end position="264"/>
    </location>
</feature>
<dbReference type="GO" id="GO:0015562">
    <property type="term" value="F:efflux transmembrane transporter activity"/>
    <property type="evidence" value="ECO:0007669"/>
    <property type="project" value="TreeGrafter"/>
</dbReference>
<accession>W0DNW4</accession>
<keyword evidence="3" id="KW-0732">Signal</keyword>
<dbReference type="KEGG" id="tti:THITH_15295"/>